<feature type="non-terminal residue" evidence="1">
    <location>
        <position position="39"/>
    </location>
</feature>
<evidence type="ECO:0000313" key="1">
    <source>
        <dbReference type="EMBL" id="SVB21115.1"/>
    </source>
</evidence>
<gene>
    <name evidence="1" type="ORF">METZ01_LOCUS173969</name>
</gene>
<dbReference type="EMBL" id="UINC01032825">
    <property type="protein sequence ID" value="SVB21115.1"/>
    <property type="molecule type" value="Genomic_DNA"/>
</dbReference>
<reference evidence="1" key="1">
    <citation type="submission" date="2018-05" db="EMBL/GenBank/DDBJ databases">
        <authorList>
            <person name="Lanie J.A."/>
            <person name="Ng W.-L."/>
            <person name="Kazmierczak K.M."/>
            <person name="Andrzejewski T.M."/>
            <person name="Davidsen T.M."/>
            <person name="Wayne K.J."/>
            <person name="Tettelin H."/>
            <person name="Glass J.I."/>
            <person name="Rusch D."/>
            <person name="Podicherti R."/>
            <person name="Tsui H.-C.T."/>
            <person name="Winkler M.E."/>
        </authorList>
    </citation>
    <scope>NUCLEOTIDE SEQUENCE</scope>
</reference>
<organism evidence="1">
    <name type="scientific">marine metagenome</name>
    <dbReference type="NCBI Taxonomy" id="408172"/>
    <lineage>
        <taxon>unclassified sequences</taxon>
        <taxon>metagenomes</taxon>
        <taxon>ecological metagenomes</taxon>
    </lineage>
</organism>
<protein>
    <submittedName>
        <fullName evidence="1">Uncharacterized protein</fullName>
    </submittedName>
</protein>
<dbReference type="AlphaFoldDB" id="A0A382C4T8"/>
<name>A0A382C4T8_9ZZZZ</name>
<accession>A0A382C4T8</accession>
<sequence length="39" mass="3804">MQTSQTLPTAMPVGVPIASPAIPASVGSASISEAPHSSQ</sequence>
<proteinExistence type="predicted"/>